<reference evidence="6" key="1">
    <citation type="journal article" date="2014" name="Int. J. Syst. Evol. Microbiol.">
        <title>Complete genome sequence of Corynebacterium casei LMG S-19264T (=DSM 44701T), isolated from a smear-ripened cheese.</title>
        <authorList>
            <consortium name="US DOE Joint Genome Institute (JGI-PGF)"/>
            <person name="Walter F."/>
            <person name="Albersmeier A."/>
            <person name="Kalinowski J."/>
            <person name="Ruckert C."/>
        </authorList>
    </citation>
    <scope>NUCLEOTIDE SEQUENCE</scope>
    <source>
        <strain evidence="6">KCTC 32296</strain>
    </source>
</reference>
<dbReference type="PROSITE" id="PS51898">
    <property type="entry name" value="TYR_RECOMBINASE"/>
    <property type="match status" value="1"/>
</dbReference>
<evidence type="ECO:0000256" key="1">
    <source>
        <dbReference type="ARBA" id="ARBA00008857"/>
    </source>
</evidence>
<dbReference type="GO" id="GO:0015074">
    <property type="term" value="P:DNA integration"/>
    <property type="evidence" value="ECO:0007669"/>
    <property type="project" value="UniProtKB-KW"/>
</dbReference>
<keyword evidence="4" id="KW-0233">DNA recombination</keyword>
<dbReference type="GO" id="GO:0006310">
    <property type="term" value="P:DNA recombination"/>
    <property type="evidence" value="ECO:0007669"/>
    <property type="project" value="UniProtKB-KW"/>
</dbReference>
<evidence type="ECO:0000313" key="7">
    <source>
        <dbReference type="Proteomes" id="UP000662572"/>
    </source>
</evidence>
<dbReference type="EMBL" id="BMZB01000001">
    <property type="protein sequence ID" value="GGZ30650.1"/>
    <property type="molecule type" value="Genomic_DNA"/>
</dbReference>
<dbReference type="Gene3D" id="1.10.443.10">
    <property type="entry name" value="Intergrase catalytic core"/>
    <property type="match status" value="1"/>
</dbReference>
<dbReference type="InterPro" id="IPR050090">
    <property type="entry name" value="Tyrosine_recombinase_XerCD"/>
</dbReference>
<sequence>MKQLSYIKLQTFCGQIADNSNMATVKNYIKKRGSTYHYERRYPVTVTRLTDFDKGLKFQISLGTSDIRVARSRAIEKDREFDRICAEALKWAPSKPIASATPLAPSAEPVNLTDSFLHRLSEQYFREFVQRDTELEQRAETDEFAADELEFKATRYAPVRRLDVNGNPVDEALDDARHKRFLLKEFTSDTDHLVEDEARKRGIEIGSSNYKLIEKAIVKARLRAYHAGYDKKPGDMFPPGYSPGAPPINLALEIEWSLRRLSEEYIKNNKLKPAWLDKVKKAVATFEDYNGAAKLATSIDRKKVKSFTRFLLQAPINATQYFPGMSLTGATEANNKRSKPYPTIAPNTVKNGYIGPLRKVFSYAVAELDYSENPFANTTVEGAKRNTKKTIFDTHELNALFALPLYRGCRSSHFRLTPGNYQVDDEAFWTPLLMLFTGARVSEIAQLAISDIKLETKVPYIDILTEYDPNDPDDKPFVLSGKSDNAKRRIPIHPQLLRIGFSAYVEKVRKTGQPRLFPKWKKSSNEMKLYSSASWCNQFNQKLVRAITARKPKPTLYSLRHVFKTRMAMCGVSPQFQNEILGHTQAGMDSTYLHLAQDIEALQRAINLVQYEGLNLPDRSMKHLRLSGYQ</sequence>
<dbReference type="InterPro" id="IPR013762">
    <property type="entry name" value="Integrase-like_cat_sf"/>
</dbReference>
<evidence type="ECO:0000259" key="5">
    <source>
        <dbReference type="PROSITE" id="PS51898"/>
    </source>
</evidence>
<dbReference type="PANTHER" id="PTHR30349">
    <property type="entry name" value="PHAGE INTEGRASE-RELATED"/>
    <property type="match status" value="1"/>
</dbReference>
<dbReference type="Pfam" id="PF00589">
    <property type="entry name" value="Phage_integrase"/>
    <property type="match status" value="1"/>
</dbReference>
<evidence type="ECO:0000256" key="2">
    <source>
        <dbReference type="ARBA" id="ARBA00022908"/>
    </source>
</evidence>
<dbReference type="AlphaFoldDB" id="A0A918USS3"/>
<evidence type="ECO:0000256" key="3">
    <source>
        <dbReference type="ARBA" id="ARBA00023125"/>
    </source>
</evidence>
<dbReference type="SUPFAM" id="SSF56349">
    <property type="entry name" value="DNA breaking-rejoining enzymes"/>
    <property type="match status" value="1"/>
</dbReference>
<protein>
    <submittedName>
        <fullName evidence="6">Integrase</fullName>
    </submittedName>
</protein>
<feature type="domain" description="Tyr recombinase" evidence="5">
    <location>
        <begin position="387"/>
        <end position="607"/>
    </location>
</feature>
<organism evidence="6 7">
    <name type="scientific">Asticcacaulis endophyticus</name>
    <dbReference type="NCBI Taxonomy" id="1395890"/>
    <lineage>
        <taxon>Bacteria</taxon>
        <taxon>Pseudomonadati</taxon>
        <taxon>Pseudomonadota</taxon>
        <taxon>Alphaproteobacteria</taxon>
        <taxon>Caulobacterales</taxon>
        <taxon>Caulobacteraceae</taxon>
        <taxon>Asticcacaulis</taxon>
    </lineage>
</organism>
<dbReference type="InterPro" id="IPR046668">
    <property type="entry name" value="DUF6538"/>
</dbReference>
<dbReference type="CDD" id="cd01184">
    <property type="entry name" value="INT_C_like_1"/>
    <property type="match status" value="1"/>
</dbReference>
<dbReference type="Pfam" id="PF20172">
    <property type="entry name" value="DUF6538"/>
    <property type="match status" value="1"/>
</dbReference>
<evidence type="ECO:0000313" key="6">
    <source>
        <dbReference type="EMBL" id="GGZ30650.1"/>
    </source>
</evidence>
<proteinExistence type="inferred from homology"/>
<dbReference type="InterPro" id="IPR011010">
    <property type="entry name" value="DNA_brk_join_enz"/>
</dbReference>
<keyword evidence="7" id="KW-1185">Reference proteome</keyword>
<dbReference type="PANTHER" id="PTHR30349:SF41">
    <property type="entry name" value="INTEGRASE_RECOMBINASE PROTEIN MJ0367-RELATED"/>
    <property type="match status" value="1"/>
</dbReference>
<dbReference type="GO" id="GO:0003677">
    <property type="term" value="F:DNA binding"/>
    <property type="evidence" value="ECO:0007669"/>
    <property type="project" value="UniProtKB-KW"/>
</dbReference>
<comment type="similarity">
    <text evidence="1">Belongs to the 'phage' integrase family.</text>
</comment>
<dbReference type="Proteomes" id="UP000662572">
    <property type="component" value="Unassembled WGS sequence"/>
</dbReference>
<keyword evidence="3" id="KW-0238">DNA-binding</keyword>
<keyword evidence="2" id="KW-0229">DNA integration</keyword>
<dbReference type="InterPro" id="IPR002104">
    <property type="entry name" value="Integrase_catalytic"/>
</dbReference>
<accession>A0A918USS3</accession>
<gene>
    <name evidence="6" type="ORF">GCM10011273_16340</name>
</gene>
<reference evidence="6" key="2">
    <citation type="submission" date="2020-09" db="EMBL/GenBank/DDBJ databases">
        <authorList>
            <person name="Sun Q."/>
            <person name="Kim S."/>
        </authorList>
    </citation>
    <scope>NUCLEOTIDE SEQUENCE</scope>
    <source>
        <strain evidence="6">KCTC 32296</strain>
    </source>
</reference>
<comment type="caution">
    <text evidence="6">The sequence shown here is derived from an EMBL/GenBank/DDBJ whole genome shotgun (WGS) entry which is preliminary data.</text>
</comment>
<name>A0A918USS3_9CAUL</name>
<evidence type="ECO:0000256" key="4">
    <source>
        <dbReference type="ARBA" id="ARBA00023172"/>
    </source>
</evidence>